<dbReference type="RefSeq" id="WP_379893802.1">
    <property type="nucleotide sequence ID" value="NZ_CBCSCT010000107.1"/>
</dbReference>
<sequence>MSNNEFEGTLMEEEQDSEKLFGYDYSQDIDIYPDATIKVEREQYSIFELKRKYSKNLIILDPEFQRKDVWEPQQRSELIESVLMGIPLPLFYLNETKDGKLVVVDGRQRLTTFFRFLDNKFKLQNLKILSNINSKFFEELDDNFQSKLEDYQIIAQVIKPPTPERIKFDIFDRVNRGGTRLNQQEMRNALYQGKATILLKKLAESNLFLEATGNSITDSRMKDRYMILRMVAFYLWRTNRLLDANGNKLEYRAKELDEFLGKSMERINAMSDQEIIRVEEAFQLSMQNNILLFGNRAFRRTYGERRYPVNLILFEAFGYLFSHFSEQECRDNKNSIQQQVNKLMSNYEFNELLSTDRGRGVVIPQIFNKMDELKEGFKRDFKINS</sequence>
<organism evidence="2 3">
    <name type="scientific">Marinicrinis lubricantis</name>
    <dbReference type="NCBI Taxonomy" id="2086470"/>
    <lineage>
        <taxon>Bacteria</taxon>
        <taxon>Bacillati</taxon>
        <taxon>Bacillota</taxon>
        <taxon>Bacilli</taxon>
        <taxon>Bacillales</taxon>
        <taxon>Paenibacillaceae</taxon>
    </lineage>
</organism>
<reference evidence="3" key="1">
    <citation type="journal article" date="2019" name="Int. J. Syst. Evol. Microbiol.">
        <title>The Global Catalogue of Microorganisms (GCM) 10K type strain sequencing project: providing services to taxonomists for standard genome sequencing and annotation.</title>
        <authorList>
            <consortium name="The Broad Institute Genomics Platform"/>
            <consortium name="The Broad Institute Genome Sequencing Center for Infectious Disease"/>
            <person name="Wu L."/>
            <person name="Ma J."/>
        </authorList>
    </citation>
    <scope>NUCLEOTIDE SEQUENCE [LARGE SCALE GENOMIC DNA]</scope>
    <source>
        <strain evidence="3">CCM 8749</strain>
    </source>
</reference>
<dbReference type="PANTHER" id="PTHR39639:SF1">
    <property type="entry name" value="DUF262 DOMAIN-CONTAINING PROTEIN"/>
    <property type="match status" value="1"/>
</dbReference>
<gene>
    <name evidence="2" type="ORF">ACFPXP_08510</name>
</gene>
<evidence type="ECO:0000259" key="1">
    <source>
        <dbReference type="Pfam" id="PF03235"/>
    </source>
</evidence>
<proteinExistence type="predicted"/>
<accession>A0ABW1IN56</accession>
<dbReference type="Pfam" id="PF03235">
    <property type="entry name" value="GmrSD_N"/>
    <property type="match status" value="1"/>
</dbReference>
<feature type="domain" description="GmrSD restriction endonucleases N-terminal" evidence="1">
    <location>
        <begin position="54"/>
        <end position="191"/>
    </location>
</feature>
<dbReference type="InterPro" id="IPR004919">
    <property type="entry name" value="GmrSD_N"/>
</dbReference>
<keyword evidence="3" id="KW-1185">Reference proteome</keyword>
<dbReference type="EMBL" id="JBHSQV010000103">
    <property type="protein sequence ID" value="MFC5986470.1"/>
    <property type="molecule type" value="Genomic_DNA"/>
</dbReference>
<evidence type="ECO:0000313" key="3">
    <source>
        <dbReference type="Proteomes" id="UP001596250"/>
    </source>
</evidence>
<comment type="caution">
    <text evidence="2">The sequence shown here is derived from an EMBL/GenBank/DDBJ whole genome shotgun (WGS) entry which is preliminary data.</text>
</comment>
<evidence type="ECO:0000313" key="2">
    <source>
        <dbReference type="EMBL" id="MFC5986470.1"/>
    </source>
</evidence>
<dbReference type="PANTHER" id="PTHR39639">
    <property type="entry name" value="CHROMOSOME 16, WHOLE GENOME SHOTGUN SEQUENCE"/>
    <property type="match status" value="1"/>
</dbReference>
<name>A0ABW1IN56_9BACL</name>
<protein>
    <submittedName>
        <fullName evidence="2">DUF262 domain-containing protein</fullName>
    </submittedName>
</protein>
<dbReference type="Proteomes" id="UP001596250">
    <property type="component" value="Unassembled WGS sequence"/>
</dbReference>